<name>A0A921JDM7_9HYPH</name>
<dbReference type="EMBL" id="DYYG01000012">
    <property type="protein sequence ID" value="HJE22760.1"/>
    <property type="molecule type" value="Genomic_DNA"/>
</dbReference>
<feature type="chain" id="PRO_5036689622" evidence="2">
    <location>
        <begin position="45"/>
        <end position="357"/>
    </location>
</feature>
<evidence type="ECO:0000256" key="2">
    <source>
        <dbReference type="SAM" id="SignalP"/>
    </source>
</evidence>
<sequence>MKPRHRVSARQGMIGFGTDPKRRFGVRLAALAALILACAESALAQTAPVLRLPGAGTVAGVVETRLRDGFDQRIRFEGGDGRNHAEIGLRNETGDLLLAFPPRLAKPSQFGIEGEIAVRFPGQVMRIVAPRRNAYGPIGLALGAECLYAWQWFERASAAQRVASRTGLFDAGIAPTAGRRALSLRIRLCRTAQASLDDLVASVERLTITLPGEGGAVRSAPVRPRPAPRRAAPAAPVKQQANRPTAPTPPPEAAPKPAPSPPQAAPALRPPAPTPGDAGRRYLAPTNPEGTAPATEPPASSAAPGGAQRFITDVPKPGEPQGRDLMPSPAPGRSTSESLSRDLPPEAYRPTPSPGGR</sequence>
<dbReference type="InterPro" id="IPR031482">
    <property type="entry name" value="CBP_BcsN"/>
</dbReference>
<feature type="compositionally biased region" description="Pro residues" evidence="1">
    <location>
        <begin position="246"/>
        <end position="274"/>
    </location>
</feature>
<accession>A0A921JDM7</accession>
<proteinExistence type="predicted"/>
<organism evidence="3 4">
    <name type="scientific">Methylorubrum populi</name>
    <dbReference type="NCBI Taxonomy" id="223967"/>
    <lineage>
        <taxon>Bacteria</taxon>
        <taxon>Pseudomonadati</taxon>
        <taxon>Pseudomonadota</taxon>
        <taxon>Alphaproteobacteria</taxon>
        <taxon>Hyphomicrobiales</taxon>
        <taxon>Methylobacteriaceae</taxon>
        <taxon>Methylorubrum</taxon>
    </lineage>
</organism>
<feature type="compositionally biased region" description="Low complexity" evidence="1">
    <location>
        <begin position="284"/>
        <end position="307"/>
    </location>
</feature>
<keyword evidence="2" id="KW-0732">Signal</keyword>
<dbReference type="Proteomes" id="UP000742631">
    <property type="component" value="Unassembled WGS sequence"/>
</dbReference>
<comment type="caution">
    <text evidence="3">The sequence shown here is derived from an EMBL/GenBank/DDBJ whole genome shotgun (WGS) entry which is preliminary data.</text>
</comment>
<evidence type="ECO:0000256" key="1">
    <source>
        <dbReference type="SAM" id="MobiDB-lite"/>
    </source>
</evidence>
<reference evidence="3" key="1">
    <citation type="journal article" date="2021" name="PeerJ">
        <title>Extensive microbial diversity within the chicken gut microbiome revealed by metagenomics and culture.</title>
        <authorList>
            <person name="Gilroy R."/>
            <person name="Ravi A."/>
            <person name="Getino M."/>
            <person name="Pursley I."/>
            <person name="Horton D.L."/>
            <person name="Alikhan N.F."/>
            <person name="Baker D."/>
            <person name="Gharbi K."/>
            <person name="Hall N."/>
            <person name="Watson M."/>
            <person name="Adriaenssens E.M."/>
            <person name="Foster-Nyarko E."/>
            <person name="Jarju S."/>
            <person name="Secka A."/>
            <person name="Antonio M."/>
            <person name="Oren A."/>
            <person name="Chaudhuri R.R."/>
            <person name="La Ragione R."/>
            <person name="Hildebrand F."/>
            <person name="Pallen M.J."/>
        </authorList>
    </citation>
    <scope>NUCLEOTIDE SEQUENCE</scope>
    <source>
        <strain evidence="3">316</strain>
    </source>
</reference>
<evidence type="ECO:0000313" key="4">
    <source>
        <dbReference type="Proteomes" id="UP000742631"/>
    </source>
</evidence>
<dbReference type="AlphaFoldDB" id="A0A921JDM7"/>
<evidence type="ECO:0000313" key="3">
    <source>
        <dbReference type="EMBL" id="HJE22760.1"/>
    </source>
</evidence>
<protein>
    <submittedName>
        <fullName evidence="3">Cellulose biosynthesis protein BcsN</fullName>
    </submittedName>
</protein>
<dbReference type="Pfam" id="PF17038">
    <property type="entry name" value="CBP_BcsN"/>
    <property type="match status" value="1"/>
</dbReference>
<reference evidence="3" key="2">
    <citation type="submission" date="2021-09" db="EMBL/GenBank/DDBJ databases">
        <authorList>
            <person name="Gilroy R."/>
        </authorList>
    </citation>
    <scope>NUCLEOTIDE SEQUENCE</scope>
    <source>
        <strain evidence="3">316</strain>
    </source>
</reference>
<feature type="region of interest" description="Disordered" evidence="1">
    <location>
        <begin position="213"/>
        <end position="357"/>
    </location>
</feature>
<feature type="signal peptide" evidence="2">
    <location>
        <begin position="1"/>
        <end position="44"/>
    </location>
</feature>
<gene>
    <name evidence="3" type="primary">bcsN</name>
    <name evidence="3" type="ORF">K8W01_03795</name>
</gene>